<reference evidence="1" key="1">
    <citation type="submission" date="2019-08" db="EMBL/GenBank/DDBJ databases">
        <authorList>
            <person name="Kucharzyk K."/>
            <person name="Murdoch R.W."/>
            <person name="Higgins S."/>
            <person name="Loffler F."/>
        </authorList>
    </citation>
    <scope>NUCLEOTIDE SEQUENCE</scope>
</reference>
<organism evidence="1">
    <name type="scientific">bioreactor metagenome</name>
    <dbReference type="NCBI Taxonomy" id="1076179"/>
    <lineage>
        <taxon>unclassified sequences</taxon>
        <taxon>metagenomes</taxon>
        <taxon>ecological metagenomes</taxon>
    </lineage>
</organism>
<accession>A0A645I159</accession>
<dbReference type="EMBL" id="VSSQ01104547">
    <property type="protein sequence ID" value="MPN44988.1"/>
    <property type="molecule type" value="Genomic_DNA"/>
</dbReference>
<gene>
    <name evidence="1" type="ORF">SDC9_192555</name>
</gene>
<dbReference type="AlphaFoldDB" id="A0A645I159"/>
<proteinExistence type="predicted"/>
<sequence>MDLSHYKYTYKEAYKDTNGDGVYETNALRADKR</sequence>
<protein>
    <submittedName>
        <fullName evidence="1">Uncharacterized protein</fullName>
    </submittedName>
</protein>
<comment type="caution">
    <text evidence="1">The sequence shown here is derived from an EMBL/GenBank/DDBJ whole genome shotgun (WGS) entry which is preliminary data.</text>
</comment>
<name>A0A645I159_9ZZZZ</name>
<evidence type="ECO:0000313" key="1">
    <source>
        <dbReference type="EMBL" id="MPN44988.1"/>
    </source>
</evidence>